<evidence type="ECO:0000313" key="9">
    <source>
        <dbReference type="EMBL" id="BAM03570.1"/>
    </source>
</evidence>
<evidence type="ECO:0000256" key="4">
    <source>
        <dbReference type="ARBA" id="ARBA00023235"/>
    </source>
</evidence>
<dbReference type="Gene3D" id="3.30.390.10">
    <property type="entry name" value="Enolase-like, N-terminal domain"/>
    <property type="match status" value="1"/>
</dbReference>
<dbReference type="InterPro" id="IPR034603">
    <property type="entry name" value="Dipeptide_epimerase"/>
</dbReference>
<feature type="binding site" evidence="6">
    <location>
        <position position="238"/>
    </location>
    <ligand>
        <name>Mg(2+)</name>
        <dbReference type="ChEBI" id="CHEBI:18420"/>
    </ligand>
</feature>
<sequence>MKLILHPIEIPLRHPWTLAHGTRTVQRNVVVELHDEQAGLSGFGEAAGIPYFGVTTATLIAALEGVRGVAEGVPLLDPESWWAGLAPHLAEQPFALAALDAAAHDLWAKRAGSTTRRMLGFGEDEAAYPPSDFTIGLAEPDAMAARLAERPGFPVYKVKLGSGDLAADLARVERLREETDAPLRVDANTGWTLEQAIEAGPRLVDLGVEFLEQPLRVDAPEAERRRLFEESPLPVIADEACFGEADVARCAGFFHGVNLKPAKCGGLTPALRMAAEARDLGLRVGVGCMTETTVGISATAQLLPAVDFADLDGALLLADDVVASAAAGVTLDSGRLRFPPSAGNGVQPAAASLLRLRTASV</sequence>
<dbReference type="InterPro" id="IPR029065">
    <property type="entry name" value="Enolase_C-like"/>
</dbReference>
<evidence type="ECO:0000256" key="7">
    <source>
        <dbReference type="RuleBase" id="RU366006"/>
    </source>
</evidence>
<name>I0IE82_PHYMF</name>
<dbReference type="SMART" id="SM00922">
    <property type="entry name" value="MR_MLE"/>
    <property type="match status" value="1"/>
</dbReference>
<evidence type="ECO:0000256" key="3">
    <source>
        <dbReference type="ARBA" id="ARBA00022842"/>
    </source>
</evidence>
<accession>I0IE82</accession>
<gene>
    <name evidence="9" type="ordered locus">PSMK_14110</name>
</gene>
<feature type="active site" description="Proton acceptor; specific for (R)-substrate epimerization" evidence="5">
    <location>
        <position position="159"/>
    </location>
</feature>
<dbReference type="SFLD" id="SFLDG00180">
    <property type="entry name" value="muconate_cycloisomerase"/>
    <property type="match status" value="1"/>
</dbReference>
<dbReference type="OrthoDB" id="9775391at2"/>
<reference evidence="9 10" key="1">
    <citation type="submission" date="2012-02" db="EMBL/GenBank/DDBJ databases">
        <title>Complete genome sequence of Phycisphaera mikurensis NBRC 102666.</title>
        <authorList>
            <person name="Ankai A."/>
            <person name="Hosoyama A."/>
            <person name="Terui Y."/>
            <person name="Sekine M."/>
            <person name="Fukai R."/>
            <person name="Kato Y."/>
            <person name="Nakamura S."/>
            <person name="Yamada-Narita S."/>
            <person name="Kawakoshi A."/>
            <person name="Fukunaga Y."/>
            <person name="Yamazaki S."/>
            <person name="Fujita N."/>
        </authorList>
    </citation>
    <scope>NUCLEOTIDE SEQUENCE [LARGE SCALE GENOMIC DNA]</scope>
    <source>
        <strain evidence="10">NBRC 102666 / KCTC 22515 / FYK2301M01</strain>
    </source>
</reference>
<dbReference type="Gene3D" id="3.20.20.120">
    <property type="entry name" value="Enolase-like C-terminal domain"/>
    <property type="match status" value="1"/>
</dbReference>
<dbReference type="SUPFAM" id="SSF54826">
    <property type="entry name" value="Enolase N-terminal domain-like"/>
    <property type="match status" value="1"/>
</dbReference>
<dbReference type="KEGG" id="phm:PSMK_14110"/>
<dbReference type="Pfam" id="PF02746">
    <property type="entry name" value="MR_MLE_N"/>
    <property type="match status" value="1"/>
</dbReference>
<dbReference type="eggNOG" id="COG4948">
    <property type="taxonomic scope" value="Bacteria"/>
</dbReference>
<dbReference type="Pfam" id="PF13378">
    <property type="entry name" value="MR_MLE_C"/>
    <property type="match status" value="1"/>
</dbReference>
<dbReference type="RefSeq" id="WP_014436789.1">
    <property type="nucleotide sequence ID" value="NC_017080.1"/>
</dbReference>
<comment type="similarity">
    <text evidence="1 7">Belongs to the mandelate racemase/muconate lactonizing enzyme family.</text>
</comment>
<dbReference type="GO" id="GO:0016855">
    <property type="term" value="F:racemase and epimerase activity, acting on amino acids and derivatives"/>
    <property type="evidence" value="ECO:0007669"/>
    <property type="project" value="UniProtKB-UniRule"/>
</dbReference>
<proteinExistence type="inferred from homology"/>
<organism evidence="9 10">
    <name type="scientific">Phycisphaera mikurensis (strain NBRC 102666 / KCTC 22515 / FYK2301M01)</name>
    <dbReference type="NCBI Taxonomy" id="1142394"/>
    <lineage>
        <taxon>Bacteria</taxon>
        <taxon>Pseudomonadati</taxon>
        <taxon>Planctomycetota</taxon>
        <taxon>Phycisphaerae</taxon>
        <taxon>Phycisphaerales</taxon>
        <taxon>Phycisphaeraceae</taxon>
        <taxon>Phycisphaera</taxon>
    </lineage>
</organism>
<dbReference type="PANTHER" id="PTHR48073">
    <property type="entry name" value="O-SUCCINYLBENZOATE SYNTHASE-RELATED"/>
    <property type="match status" value="1"/>
</dbReference>
<keyword evidence="2 6" id="KW-0479">Metal-binding</keyword>
<dbReference type="InterPro" id="IPR013342">
    <property type="entry name" value="Mandelate_racemase_C"/>
</dbReference>
<keyword evidence="3 6" id="KW-0460">Magnesium</keyword>
<evidence type="ECO:0000256" key="5">
    <source>
        <dbReference type="PIRSR" id="PIRSR634603-1"/>
    </source>
</evidence>
<dbReference type="PATRIC" id="fig|1142394.8.peg.1449"/>
<dbReference type="SUPFAM" id="SSF51604">
    <property type="entry name" value="Enolase C-terminal domain-like"/>
    <property type="match status" value="1"/>
</dbReference>
<dbReference type="InterPro" id="IPR013341">
    <property type="entry name" value="Mandelate_racemase_N_dom"/>
</dbReference>
<evidence type="ECO:0000256" key="1">
    <source>
        <dbReference type="ARBA" id="ARBA00008031"/>
    </source>
</evidence>
<evidence type="ECO:0000313" key="10">
    <source>
        <dbReference type="Proteomes" id="UP000007881"/>
    </source>
</evidence>
<keyword evidence="4 7" id="KW-0413">Isomerase</keyword>
<dbReference type="GO" id="GO:0006518">
    <property type="term" value="P:peptide metabolic process"/>
    <property type="evidence" value="ECO:0007669"/>
    <property type="project" value="UniProtKB-ARBA"/>
</dbReference>
<dbReference type="InterPro" id="IPR036849">
    <property type="entry name" value="Enolase-like_C_sf"/>
</dbReference>
<dbReference type="STRING" id="1142394.PSMK_14110"/>
<dbReference type="GO" id="GO:0046872">
    <property type="term" value="F:metal ion binding"/>
    <property type="evidence" value="ECO:0007669"/>
    <property type="project" value="UniProtKB-KW"/>
</dbReference>
<feature type="binding site" evidence="6">
    <location>
        <position position="212"/>
    </location>
    <ligand>
        <name>Mg(2+)</name>
        <dbReference type="ChEBI" id="CHEBI:18420"/>
    </ligand>
</feature>
<dbReference type="EMBL" id="AP012338">
    <property type="protein sequence ID" value="BAM03570.1"/>
    <property type="molecule type" value="Genomic_DNA"/>
</dbReference>
<dbReference type="CDD" id="cd03319">
    <property type="entry name" value="L-Ala-DL-Glu_epimerase"/>
    <property type="match status" value="1"/>
</dbReference>
<dbReference type="GO" id="GO:0009063">
    <property type="term" value="P:amino acid catabolic process"/>
    <property type="evidence" value="ECO:0007669"/>
    <property type="project" value="InterPro"/>
</dbReference>
<keyword evidence="10" id="KW-1185">Reference proteome</keyword>
<evidence type="ECO:0000259" key="8">
    <source>
        <dbReference type="SMART" id="SM00922"/>
    </source>
</evidence>
<dbReference type="PROSITE" id="PS00909">
    <property type="entry name" value="MR_MLE_2"/>
    <property type="match status" value="1"/>
</dbReference>
<evidence type="ECO:0000256" key="2">
    <source>
        <dbReference type="ARBA" id="ARBA00022723"/>
    </source>
</evidence>
<dbReference type="AlphaFoldDB" id="I0IE82"/>
<comment type="cofactor">
    <cofactor evidence="6 7">
        <name>Mg(2+)</name>
        <dbReference type="ChEBI" id="CHEBI:18420"/>
    </cofactor>
    <text evidence="6 7">Binds 1 Mg(2+) ion per subunit.</text>
</comment>
<dbReference type="EC" id="5.1.1.-" evidence="7"/>
<feature type="active site" description="Proton acceptor; specific for (S)-substrate epimerization" evidence="5">
    <location>
        <position position="260"/>
    </location>
</feature>
<dbReference type="HOGENOM" id="CLU_030273_4_3_0"/>
<dbReference type="SFLD" id="SFLDS00001">
    <property type="entry name" value="Enolase"/>
    <property type="match status" value="1"/>
</dbReference>
<feature type="domain" description="Mandelate racemase/muconate lactonizing enzyme C-terminal" evidence="8">
    <location>
        <begin position="140"/>
        <end position="234"/>
    </location>
</feature>
<feature type="binding site" evidence="6">
    <location>
        <position position="186"/>
    </location>
    <ligand>
        <name>Mg(2+)</name>
        <dbReference type="ChEBI" id="CHEBI:18420"/>
    </ligand>
</feature>
<dbReference type="InterPro" id="IPR029017">
    <property type="entry name" value="Enolase-like_N"/>
</dbReference>
<evidence type="ECO:0000256" key="6">
    <source>
        <dbReference type="PIRSR" id="PIRSR634603-3"/>
    </source>
</evidence>
<dbReference type="PANTHER" id="PTHR48073:SF2">
    <property type="entry name" value="O-SUCCINYLBENZOATE SYNTHASE"/>
    <property type="match status" value="1"/>
</dbReference>
<dbReference type="InterPro" id="IPR018110">
    <property type="entry name" value="Mandel_Rmase/mucon_lact_enz_CS"/>
</dbReference>
<protein>
    <recommendedName>
        <fullName evidence="7">Dipeptide epimerase</fullName>
        <ecNumber evidence="7">5.1.1.-</ecNumber>
    </recommendedName>
</protein>
<dbReference type="Proteomes" id="UP000007881">
    <property type="component" value="Chromosome"/>
</dbReference>